<protein>
    <submittedName>
        <fullName evidence="2">Myb_DNA-bind_3 domain-containing protein</fullName>
    </submittedName>
</protein>
<keyword evidence="3" id="KW-1185">Reference proteome</keyword>
<dbReference type="STRING" id="3775.A0A1Q3BVX4"/>
<evidence type="ECO:0000259" key="1">
    <source>
        <dbReference type="Pfam" id="PF12776"/>
    </source>
</evidence>
<dbReference type="EMBL" id="BDDD01000958">
    <property type="protein sequence ID" value="GAV72042.1"/>
    <property type="molecule type" value="Genomic_DNA"/>
</dbReference>
<dbReference type="PANTHER" id="PTHR31704:SF37">
    <property type="entry name" value="HEAT SHOCK PROTEIN"/>
    <property type="match status" value="1"/>
</dbReference>
<dbReference type="Pfam" id="PF12776">
    <property type="entry name" value="Myb_DNA-bind_3"/>
    <property type="match status" value="1"/>
</dbReference>
<dbReference type="PANTHER" id="PTHR31704">
    <property type="entry name" value="MYB/SANT-LIKE DNA-BINDING DOMAIN PROTEIN-RELATED"/>
    <property type="match status" value="1"/>
</dbReference>
<organism evidence="2 3">
    <name type="scientific">Cephalotus follicularis</name>
    <name type="common">Albany pitcher plant</name>
    <dbReference type="NCBI Taxonomy" id="3775"/>
    <lineage>
        <taxon>Eukaryota</taxon>
        <taxon>Viridiplantae</taxon>
        <taxon>Streptophyta</taxon>
        <taxon>Embryophyta</taxon>
        <taxon>Tracheophyta</taxon>
        <taxon>Spermatophyta</taxon>
        <taxon>Magnoliopsida</taxon>
        <taxon>eudicotyledons</taxon>
        <taxon>Gunneridae</taxon>
        <taxon>Pentapetalae</taxon>
        <taxon>rosids</taxon>
        <taxon>fabids</taxon>
        <taxon>Oxalidales</taxon>
        <taxon>Cephalotaceae</taxon>
        <taxon>Cephalotus</taxon>
    </lineage>
</organism>
<name>A0A1Q3BVX4_CEPFO</name>
<accession>A0A1Q3BVX4</accession>
<comment type="caution">
    <text evidence="2">The sequence shown here is derived from an EMBL/GenBank/DDBJ whole genome shotgun (WGS) entry which is preliminary data.</text>
</comment>
<evidence type="ECO:0000313" key="2">
    <source>
        <dbReference type="EMBL" id="GAV72042.1"/>
    </source>
</evidence>
<dbReference type="AlphaFoldDB" id="A0A1Q3BVX4"/>
<sequence length="368" mass="40864">TTQQATWPIPLVMIFCDAIIKEITSGGLVNTYLSKDGWRNVVEAFNTSTGKNYDYHQLKNKWDQLKEDYSLWKDLIGNDTGLGWSYTKQTVDATDEWWEKKNQLFPKAKKFRLRGIDPELQDKLCDIFSLIITSGSHAWAPSSGSLPIESVNMVEDGGDSEDEELNISFENITTNPTQDSDISTSKRKNTIGGTQLNSKKDKLCDIFSLIITSGSHAWAPSSGSLPIESVNMVEDGGDSEDEELNISFENITTNPTQDCDISTSKRKNTIGGTQLNSKKERGGGGDCIGAIDGVHVPACVSPADFIPFIGRKGIPTQNVMARCGFDMQFTFRYHLQEFQRERLPSGPEKIFNHAYSSLMSVIEKSFGV</sequence>
<feature type="non-terminal residue" evidence="2">
    <location>
        <position position="1"/>
    </location>
</feature>
<gene>
    <name evidence="2" type="ORF">CFOL_v3_15531</name>
</gene>
<dbReference type="InterPro" id="IPR024752">
    <property type="entry name" value="Myb/SANT-like_dom"/>
</dbReference>
<dbReference type="Proteomes" id="UP000187406">
    <property type="component" value="Unassembled WGS sequence"/>
</dbReference>
<evidence type="ECO:0000313" key="3">
    <source>
        <dbReference type="Proteomes" id="UP000187406"/>
    </source>
</evidence>
<feature type="domain" description="Myb/SANT-like" evidence="1">
    <location>
        <begin position="12"/>
        <end position="100"/>
    </location>
</feature>
<dbReference type="InParanoid" id="A0A1Q3BVX4"/>
<dbReference type="OrthoDB" id="1910266at2759"/>
<proteinExistence type="predicted"/>
<feature type="non-terminal residue" evidence="2">
    <location>
        <position position="368"/>
    </location>
</feature>
<reference evidence="3" key="1">
    <citation type="submission" date="2016-04" db="EMBL/GenBank/DDBJ databases">
        <title>Cephalotus genome sequencing.</title>
        <authorList>
            <person name="Fukushima K."/>
            <person name="Hasebe M."/>
            <person name="Fang X."/>
        </authorList>
    </citation>
    <scope>NUCLEOTIDE SEQUENCE [LARGE SCALE GENOMIC DNA]</scope>
    <source>
        <strain evidence="3">cv. St1</strain>
    </source>
</reference>